<dbReference type="AlphaFoldDB" id="A0A1M4XAI9"/>
<keyword evidence="1" id="KW-0408">Iron</keyword>
<reference evidence="4" key="1">
    <citation type="submission" date="2016-11" db="EMBL/GenBank/DDBJ databases">
        <authorList>
            <person name="Varghese N."/>
            <person name="Submissions S."/>
        </authorList>
    </citation>
    <scope>NUCLEOTIDE SEQUENCE [LARGE SCALE GENOMIC DNA]</scope>
    <source>
        <strain evidence="4">DSM 9756</strain>
    </source>
</reference>
<dbReference type="STRING" id="1121391.SAMN02745206_01031"/>
<dbReference type="Proteomes" id="UP000184076">
    <property type="component" value="Unassembled WGS sequence"/>
</dbReference>
<dbReference type="PIRSF" id="PIRSF006816">
    <property type="entry name" value="Cyc3_hyd_g"/>
    <property type="match status" value="1"/>
</dbReference>
<dbReference type="InterPro" id="IPR017927">
    <property type="entry name" value="FAD-bd_FR_type"/>
</dbReference>
<dbReference type="PANTHER" id="PTHR43513">
    <property type="entry name" value="DIHYDROOROTATE DEHYDROGENASE B (NAD(+)), ELECTRON TRANSFER SUBUNIT"/>
    <property type="match status" value="1"/>
</dbReference>
<dbReference type="PANTHER" id="PTHR43513:SF3">
    <property type="entry name" value="DIHYDROOROTATE DEHYDROGENASE B (NAD(+)), ELECTRON TRANSFER SUBUNIT-RELATED"/>
    <property type="match status" value="1"/>
</dbReference>
<feature type="binding site" evidence="1">
    <location>
        <position position="239"/>
    </location>
    <ligand>
        <name>[2Fe-2S] cluster</name>
        <dbReference type="ChEBI" id="CHEBI:190135"/>
    </ligand>
</feature>
<dbReference type="CDD" id="cd06219">
    <property type="entry name" value="DHOD_e_trans_like1"/>
    <property type="match status" value="1"/>
</dbReference>
<dbReference type="InterPro" id="IPR012165">
    <property type="entry name" value="Cyt_c3_hydrogenase_gsu"/>
</dbReference>
<dbReference type="NCBIfam" id="NF004862">
    <property type="entry name" value="PRK06222.1"/>
    <property type="match status" value="1"/>
</dbReference>
<dbReference type="GO" id="GO:0006221">
    <property type="term" value="P:pyrimidine nucleotide biosynthetic process"/>
    <property type="evidence" value="ECO:0007669"/>
    <property type="project" value="InterPro"/>
</dbReference>
<keyword evidence="1" id="KW-0479">Metal-binding</keyword>
<dbReference type="Gene3D" id="3.40.50.80">
    <property type="entry name" value="Nucleotide-binding domain of ferredoxin-NADP reductase (FNR) module"/>
    <property type="match status" value="1"/>
</dbReference>
<dbReference type="OrthoDB" id="9778346at2"/>
<dbReference type="InterPro" id="IPR017938">
    <property type="entry name" value="Riboflavin_synthase-like_b-brl"/>
</dbReference>
<feature type="domain" description="FAD-binding FR-type" evidence="2">
    <location>
        <begin position="1"/>
        <end position="95"/>
    </location>
</feature>
<evidence type="ECO:0000313" key="3">
    <source>
        <dbReference type="EMBL" id="SHE90507.1"/>
    </source>
</evidence>
<accession>A0A1M4XAI9</accession>
<dbReference type="PROSITE" id="PS51384">
    <property type="entry name" value="FAD_FR"/>
    <property type="match status" value="1"/>
</dbReference>
<dbReference type="GO" id="GO:0050660">
    <property type="term" value="F:flavin adenine dinucleotide binding"/>
    <property type="evidence" value="ECO:0007669"/>
    <property type="project" value="InterPro"/>
</dbReference>
<dbReference type="GO" id="GO:0046872">
    <property type="term" value="F:metal ion binding"/>
    <property type="evidence" value="ECO:0007669"/>
    <property type="project" value="UniProtKB-KW"/>
</dbReference>
<dbReference type="SUPFAM" id="SSF52343">
    <property type="entry name" value="Ferredoxin reductase-like, C-terminal NADP-linked domain"/>
    <property type="match status" value="1"/>
</dbReference>
<evidence type="ECO:0000313" key="4">
    <source>
        <dbReference type="Proteomes" id="UP000184076"/>
    </source>
</evidence>
<dbReference type="InterPro" id="IPR019480">
    <property type="entry name" value="Dihydroorotate_DH_Fe-S-bd"/>
</dbReference>
<feature type="binding site" evidence="1">
    <location>
        <position position="224"/>
    </location>
    <ligand>
        <name>[2Fe-2S] cluster</name>
        <dbReference type="ChEBI" id="CHEBI:190135"/>
    </ligand>
</feature>
<dbReference type="Pfam" id="PF10418">
    <property type="entry name" value="DHODB_Fe-S_bind"/>
    <property type="match status" value="1"/>
</dbReference>
<dbReference type="EMBL" id="FQVB01000008">
    <property type="protein sequence ID" value="SHE90507.1"/>
    <property type="molecule type" value="Genomic_DNA"/>
</dbReference>
<keyword evidence="4" id="KW-1185">Reference proteome</keyword>
<dbReference type="GO" id="GO:0016491">
    <property type="term" value="F:oxidoreductase activity"/>
    <property type="evidence" value="ECO:0007669"/>
    <property type="project" value="InterPro"/>
</dbReference>
<keyword evidence="1" id="KW-0001">2Fe-2S</keyword>
<gene>
    <name evidence="3" type="ORF">SAMN02745206_01031</name>
</gene>
<keyword evidence="1" id="KW-0411">Iron-sulfur</keyword>
<dbReference type="GO" id="GO:0051537">
    <property type="term" value="F:2 iron, 2 sulfur cluster binding"/>
    <property type="evidence" value="ECO:0007669"/>
    <property type="project" value="UniProtKB-KW"/>
</dbReference>
<dbReference type="RefSeq" id="WP_073037607.1">
    <property type="nucleotide sequence ID" value="NZ_FQVB01000008.1"/>
</dbReference>
<dbReference type="InterPro" id="IPR039261">
    <property type="entry name" value="FNR_nucleotide-bd"/>
</dbReference>
<organism evidence="3 4">
    <name type="scientific">Desulfacinum infernum DSM 9756</name>
    <dbReference type="NCBI Taxonomy" id="1121391"/>
    <lineage>
        <taxon>Bacteria</taxon>
        <taxon>Pseudomonadati</taxon>
        <taxon>Thermodesulfobacteriota</taxon>
        <taxon>Syntrophobacteria</taxon>
        <taxon>Syntrophobacterales</taxon>
        <taxon>Syntrophobacteraceae</taxon>
        <taxon>Desulfacinum</taxon>
    </lineage>
</organism>
<dbReference type="Gene3D" id="2.40.30.10">
    <property type="entry name" value="Translation factors"/>
    <property type="match status" value="1"/>
</dbReference>
<name>A0A1M4XAI9_9BACT</name>
<dbReference type="InterPro" id="IPR050353">
    <property type="entry name" value="PyrK_electron_transfer"/>
</dbReference>
<comment type="cofactor">
    <cofactor evidence="1">
        <name>[2Fe-2S] cluster</name>
        <dbReference type="ChEBI" id="CHEBI:190135"/>
    </cofactor>
    <text evidence="1">Binds 1 [2Fe-2S] cluster per subunit.</text>
</comment>
<proteinExistence type="predicted"/>
<protein>
    <submittedName>
        <fullName evidence="3">Ferredoxin--NADP+ reductase</fullName>
    </submittedName>
</protein>
<sequence length="281" mass="30830">MYPIVDHEVLAPRVHRLRVQAPVVAEKAKPGQFVILIIDEKGERVPFTISDWDRDAGTVDFVFIEVGKTTQQLATLQPGDRLLSFIGPLGRAAEVDRYGHVVTVLSGYGIAATVPIIRALKEHGNTVTTIVQAPDKERLFGVHPLEELSDDLILALGTKGDGMMESTTVAIRKLLDAHPKKPVDRVIAMCSLCLMRVLSEMTRPLGIKTMVHLTPVMVDGTGMCGACRLSVGGTNRFACVHGPEFDGHEVDGWEVLMARRCTYADESILQQGFQCRGCSQW</sequence>
<dbReference type="SUPFAM" id="SSF63380">
    <property type="entry name" value="Riboflavin synthase domain-like"/>
    <property type="match status" value="1"/>
</dbReference>
<evidence type="ECO:0000259" key="2">
    <source>
        <dbReference type="PROSITE" id="PS51384"/>
    </source>
</evidence>
<feature type="binding site" evidence="1">
    <location>
        <position position="227"/>
    </location>
    <ligand>
        <name>[2Fe-2S] cluster</name>
        <dbReference type="ChEBI" id="CHEBI:190135"/>
    </ligand>
</feature>
<evidence type="ECO:0000256" key="1">
    <source>
        <dbReference type="PIRSR" id="PIRSR006816-2"/>
    </source>
</evidence>